<feature type="binding site" evidence="5">
    <location>
        <position position="139"/>
    </location>
    <ligand>
        <name>substrate</name>
    </ligand>
</feature>
<evidence type="ECO:0000259" key="8">
    <source>
        <dbReference type="PROSITE" id="PS51764"/>
    </source>
</evidence>
<keyword evidence="2 7" id="KW-0378">Hydrolase</keyword>
<feature type="active site" description="Nucleophile" evidence="4 7">
    <location>
        <position position="310"/>
    </location>
</feature>
<evidence type="ECO:0000256" key="1">
    <source>
        <dbReference type="ARBA" id="ARBA00007754"/>
    </source>
</evidence>
<proteinExistence type="inferred from homology"/>
<dbReference type="Proteomes" id="UP000289775">
    <property type="component" value="Unassembled WGS sequence"/>
</dbReference>
<dbReference type="PANTHER" id="PTHR40079:SF4">
    <property type="entry name" value="GH26 DOMAIN-CONTAINING PROTEIN-RELATED"/>
    <property type="match status" value="1"/>
</dbReference>
<dbReference type="InterPro" id="IPR017853">
    <property type="entry name" value="GH"/>
</dbReference>
<evidence type="ECO:0000256" key="6">
    <source>
        <dbReference type="PIRSR" id="PIRSR018168-3"/>
    </source>
</evidence>
<dbReference type="Gene3D" id="3.20.20.80">
    <property type="entry name" value="Glycosidases"/>
    <property type="match status" value="1"/>
</dbReference>
<protein>
    <submittedName>
        <fullName evidence="9">Putative beta-mannanase</fullName>
    </submittedName>
</protein>
<dbReference type="PANTHER" id="PTHR40079">
    <property type="entry name" value="MANNAN ENDO-1,4-BETA-MANNOSIDASE E-RELATED"/>
    <property type="match status" value="1"/>
</dbReference>
<dbReference type="InterPro" id="IPR022790">
    <property type="entry name" value="GH26_dom"/>
</dbReference>
<dbReference type="GO" id="GO:0016985">
    <property type="term" value="F:mannan endo-1,4-beta-mannosidase activity"/>
    <property type="evidence" value="ECO:0007669"/>
    <property type="project" value="InterPro"/>
</dbReference>
<dbReference type="PRINTS" id="PR00739">
    <property type="entry name" value="GLHYDRLASE26"/>
</dbReference>
<evidence type="ECO:0000256" key="5">
    <source>
        <dbReference type="PIRSR" id="PIRSR018168-2"/>
    </source>
</evidence>
<evidence type="ECO:0000313" key="10">
    <source>
        <dbReference type="Proteomes" id="UP000289775"/>
    </source>
</evidence>
<feature type="binding site" evidence="5">
    <location>
        <position position="206"/>
    </location>
    <ligand>
        <name>substrate</name>
    </ligand>
</feature>
<keyword evidence="10" id="KW-1185">Reference proteome</keyword>
<dbReference type="InterPro" id="IPR000805">
    <property type="entry name" value="Glyco_hydro_26"/>
</dbReference>
<dbReference type="InterPro" id="IPR016714">
    <property type="entry name" value="MANB/E"/>
</dbReference>
<feature type="active site" description="Proton donor" evidence="4 7">
    <location>
        <position position="201"/>
    </location>
</feature>
<dbReference type="OrthoDB" id="9816550at2"/>
<feature type="domain" description="GH26" evidence="8">
    <location>
        <begin position="46"/>
        <end position="383"/>
    </location>
</feature>
<dbReference type="PROSITE" id="PS51764">
    <property type="entry name" value="GH26"/>
    <property type="match status" value="1"/>
</dbReference>
<dbReference type="PROSITE" id="PS51257">
    <property type="entry name" value="PROKAR_LIPOPROTEIN"/>
    <property type="match status" value="1"/>
</dbReference>
<keyword evidence="3 7" id="KW-0326">Glycosidase</keyword>
<feature type="site" description="Plays an important role in maintaining the position of the catalytic nucleophile" evidence="6">
    <location>
        <position position="200"/>
    </location>
</feature>
<evidence type="ECO:0000313" key="9">
    <source>
        <dbReference type="EMBL" id="RYJ42081.1"/>
    </source>
</evidence>
<evidence type="ECO:0000256" key="3">
    <source>
        <dbReference type="ARBA" id="ARBA00023295"/>
    </source>
</evidence>
<name>A0A444W861_9FLAO</name>
<dbReference type="SUPFAM" id="SSF51445">
    <property type="entry name" value="(Trans)glycosidases"/>
    <property type="match status" value="1"/>
</dbReference>
<evidence type="ECO:0000256" key="4">
    <source>
        <dbReference type="PIRSR" id="PIRSR018168-1"/>
    </source>
</evidence>
<evidence type="ECO:0000256" key="7">
    <source>
        <dbReference type="PROSITE-ProRule" id="PRU01100"/>
    </source>
</evidence>
<evidence type="ECO:0000256" key="2">
    <source>
        <dbReference type="ARBA" id="ARBA00022801"/>
    </source>
</evidence>
<dbReference type="AlphaFoldDB" id="A0A444W861"/>
<gene>
    <name evidence="9" type="ORF">NU09_2485</name>
</gene>
<dbReference type="PIRSF" id="PIRSF018168">
    <property type="entry name" value="Mannan-1_4-beta-mannosidase"/>
    <property type="match status" value="1"/>
</dbReference>
<reference evidence="9 10" key="1">
    <citation type="submission" date="2014-12" db="EMBL/GenBank/DDBJ databases">
        <title>Genome sequence of Flavobacterium beibuense RSKm HC5.</title>
        <authorList>
            <person name="Kim J.F."/>
            <person name="Song J.Y."/>
            <person name="Kwak M.-J."/>
            <person name="Lee S.-W."/>
        </authorList>
    </citation>
    <scope>NUCLEOTIDE SEQUENCE [LARGE SCALE GENOMIC DNA]</scope>
    <source>
        <strain evidence="9 10">RSKm HC5</strain>
    </source>
</reference>
<comment type="similarity">
    <text evidence="1 7">Belongs to the glycosyl hydrolase 26 family.</text>
</comment>
<dbReference type="RefSeq" id="WP_129751584.1">
    <property type="nucleotide sequence ID" value="NZ_JUIW01000008.1"/>
</dbReference>
<organism evidence="9 10">
    <name type="scientific">Flavobacterium beibuense</name>
    <dbReference type="NCBI Taxonomy" id="657326"/>
    <lineage>
        <taxon>Bacteria</taxon>
        <taxon>Pseudomonadati</taxon>
        <taxon>Bacteroidota</taxon>
        <taxon>Flavobacteriia</taxon>
        <taxon>Flavobacteriales</taxon>
        <taxon>Flavobacteriaceae</taxon>
        <taxon>Flavobacterium</taxon>
    </lineage>
</organism>
<sequence>MRNKLPILLLAFAVVSCGKSDKTQESENSDTNLKDVHLLADKQATKETAVLYNNLFNLREEGYMFGHQDDLAYGVEWKYEEGRSDVKDVTGDYPAVYGWDIGRLENNAEKNLDGVPFEKMKEFIKQVYDRGGVNTISWHMNNPLSGGDSWDNPQGTVASILPGGEKHEIFKGWLDNAALFFLSLKGSDGKQIPVLYRPYHEFTGNWFWWCKNTTTPQQFKELWKFTVNYFEEKGVHNLIYVYNTSDANVNTQEDFMEYYPGDEYVDMMSFDAYQMGEGPKLEEYSKKVNRLLTVVQKTADEHGKLTALAETGYEAIPYEKWWTETLTNAVGKNKISYVLVWRNHGWNEHMDPPRMHYYAPYSGHSYKEDFIQYYKDRNTLFQSDVTKEKLYQ</sequence>
<dbReference type="EMBL" id="JUIW01000008">
    <property type="protein sequence ID" value="RYJ42081.1"/>
    <property type="molecule type" value="Genomic_DNA"/>
</dbReference>
<dbReference type="Pfam" id="PF02156">
    <property type="entry name" value="Glyco_hydro_26"/>
    <property type="match status" value="1"/>
</dbReference>
<feature type="binding site" evidence="5">
    <location>
        <position position="273"/>
    </location>
    <ligand>
        <name>substrate</name>
    </ligand>
</feature>
<comment type="caution">
    <text evidence="9">The sequence shown here is derived from an EMBL/GenBank/DDBJ whole genome shotgun (WGS) entry which is preliminary data.</text>
</comment>
<accession>A0A444W861</accession>
<dbReference type="GO" id="GO:0006080">
    <property type="term" value="P:substituted mannan metabolic process"/>
    <property type="evidence" value="ECO:0007669"/>
    <property type="project" value="InterPro"/>
</dbReference>